<evidence type="ECO:0000256" key="9">
    <source>
        <dbReference type="ARBA" id="ARBA00023157"/>
    </source>
</evidence>
<dbReference type="InterPro" id="IPR003598">
    <property type="entry name" value="Ig_sub2"/>
</dbReference>
<dbReference type="FunFam" id="2.60.40.10:FF:000273">
    <property type="entry name" value="contactin-3 isoform X1"/>
    <property type="match status" value="1"/>
</dbReference>
<keyword evidence="5" id="KW-0732">Signal</keyword>
<keyword evidence="6" id="KW-0677">Repeat</keyword>
<dbReference type="SUPFAM" id="SSF49265">
    <property type="entry name" value="Fibronectin type III"/>
    <property type="match status" value="1"/>
</dbReference>
<dbReference type="InterPro" id="IPR013098">
    <property type="entry name" value="Ig_I-set"/>
</dbReference>
<feature type="domain" description="Ig-like" evidence="15">
    <location>
        <begin position="374"/>
        <end position="464"/>
    </location>
</feature>
<organism evidence="17">
    <name type="scientific">Mesocestoides corti</name>
    <name type="common">Flatworm</name>
    <dbReference type="NCBI Taxonomy" id="53468"/>
    <lineage>
        <taxon>Eukaryota</taxon>
        <taxon>Metazoa</taxon>
        <taxon>Spiralia</taxon>
        <taxon>Lophotrochozoa</taxon>
        <taxon>Platyhelminthes</taxon>
        <taxon>Cestoda</taxon>
        <taxon>Eucestoda</taxon>
        <taxon>Cyclophyllidea</taxon>
        <taxon>Mesocestoididae</taxon>
        <taxon>Mesocestoides</taxon>
    </lineage>
</organism>
<name>A0A5K3FCD8_MESCO</name>
<dbReference type="InterPro" id="IPR007110">
    <property type="entry name" value="Ig-like_dom"/>
</dbReference>
<evidence type="ECO:0000256" key="4">
    <source>
        <dbReference type="ARBA" id="ARBA00022692"/>
    </source>
</evidence>
<keyword evidence="11" id="KW-0393">Immunoglobulin domain</keyword>
<keyword evidence="3" id="KW-1003">Cell membrane</keyword>
<dbReference type="InterPro" id="IPR003961">
    <property type="entry name" value="FN3_dom"/>
</dbReference>
<dbReference type="Pfam" id="PF00041">
    <property type="entry name" value="fn3"/>
    <property type="match status" value="1"/>
</dbReference>
<evidence type="ECO:0000256" key="7">
    <source>
        <dbReference type="ARBA" id="ARBA00022989"/>
    </source>
</evidence>
<feature type="domain" description="Fibronectin type-III" evidence="16">
    <location>
        <begin position="829"/>
        <end position="925"/>
    </location>
</feature>
<dbReference type="InterPro" id="IPR003599">
    <property type="entry name" value="Ig_sub"/>
</dbReference>
<dbReference type="FunFam" id="2.60.40.10:FF:000032">
    <property type="entry name" value="palladin isoform X1"/>
    <property type="match status" value="1"/>
</dbReference>
<feature type="region of interest" description="Disordered" evidence="13">
    <location>
        <begin position="1401"/>
        <end position="1422"/>
    </location>
</feature>
<dbReference type="GO" id="GO:0007399">
    <property type="term" value="P:nervous system development"/>
    <property type="evidence" value="ECO:0007669"/>
    <property type="project" value="UniProtKB-ARBA"/>
</dbReference>
<accession>A0A5K3FCD8</accession>
<evidence type="ECO:0000313" key="17">
    <source>
        <dbReference type="WBParaSite" id="MCU_007038-RA"/>
    </source>
</evidence>
<feature type="transmembrane region" description="Helical" evidence="14">
    <location>
        <begin position="993"/>
        <end position="1015"/>
    </location>
</feature>
<evidence type="ECO:0000259" key="15">
    <source>
        <dbReference type="PROSITE" id="PS50835"/>
    </source>
</evidence>
<dbReference type="SMART" id="SM00408">
    <property type="entry name" value="IGc2"/>
    <property type="match status" value="5"/>
</dbReference>
<dbReference type="InterPro" id="IPR036116">
    <property type="entry name" value="FN3_sf"/>
</dbReference>
<evidence type="ECO:0000256" key="10">
    <source>
        <dbReference type="ARBA" id="ARBA00023180"/>
    </source>
</evidence>
<feature type="domain" description="Ig-like" evidence="15">
    <location>
        <begin position="272"/>
        <end position="367"/>
    </location>
</feature>
<dbReference type="PROSITE" id="PS50835">
    <property type="entry name" value="IG_LIKE"/>
    <property type="match status" value="5"/>
</dbReference>
<reference evidence="17" key="1">
    <citation type="submission" date="2019-11" db="UniProtKB">
        <authorList>
            <consortium name="WormBaseParasite"/>
        </authorList>
    </citation>
    <scope>IDENTIFICATION</scope>
</reference>
<feature type="compositionally biased region" description="Pro residues" evidence="13">
    <location>
        <begin position="1223"/>
        <end position="1243"/>
    </location>
</feature>
<evidence type="ECO:0000256" key="14">
    <source>
        <dbReference type="SAM" id="Phobius"/>
    </source>
</evidence>
<dbReference type="GO" id="GO:0098609">
    <property type="term" value="P:cell-cell adhesion"/>
    <property type="evidence" value="ECO:0007669"/>
    <property type="project" value="TreeGrafter"/>
</dbReference>
<keyword evidence="9" id="KW-1015">Disulfide bond</keyword>
<dbReference type="GO" id="GO:0005886">
    <property type="term" value="C:plasma membrane"/>
    <property type="evidence" value="ECO:0007669"/>
    <property type="project" value="UniProtKB-SubCell"/>
</dbReference>
<dbReference type="Pfam" id="PF13927">
    <property type="entry name" value="Ig_3"/>
    <property type="match status" value="3"/>
</dbReference>
<keyword evidence="7 14" id="KW-1133">Transmembrane helix</keyword>
<dbReference type="InterPro" id="IPR013783">
    <property type="entry name" value="Ig-like_fold"/>
</dbReference>
<evidence type="ECO:0000256" key="6">
    <source>
        <dbReference type="ARBA" id="ARBA00022737"/>
    </source>
</evidence>
<dbReference type="PROSITE" id="PS00290">
    <property type="entry name" value="IG_MHC"/>
    <property type="match status" value="1"/>
</dbReference>
<dbReference type="InterPro" id="IPR003006">
    <property type="entry name" value="Ig/MHC_CS"/>
</dbReference>
<feature type="region of interest" description="Disordered" evidence="13">
    <location>
        <begin position="1215"/>
        <end position="1246"/>
    </location>
</feature>
<feature type="domain" description="Ig-like" evidence="15">
    <location>
        <begin position="182"/>
        <end position="267"/>
    </location>
</feature>
<protein>
    <recommendedName>
        <fullName evidence="12">Cell adhesion molecule-related/down-regulated by oncogenes</fullName>
    </recommendedName>
</protein>
<feature type="region of interest" description="Disordered" evidence="13">
    <location>
        <begin position="1102"/>
        <end position="1125"/>
    </location>
</feature>
<evidence type="ECO:0000256" key="2">
    <source>
        <dbReference type="ARBA" id="ARBA00004236"/>
    </source>
</evidence>
<evidence type="ECO:0000259" key="16">
    <source>
        <dbReference type="PROSITE" id="PS50853"/>
    </source>
</evidence>
<dbReference type="SUPFAM" id="SSF48726">
    <property type="entry name" value="Immunoglobulin"/>
    <property type="match status" value="5"/>
</dbReference>
<sequence length="1422" mass="154930">PEDAFGLSRRSLSLRCQADGEPPPLIIWYKDGQQVQSIRERPGTSKKMTKSGELMFLSFEPEDEGTYYCNASNSEGWTKSKYAKVSLAYLDPITDGPQNQVTSVGESVIMQCKIPRGLPTPIITWFHNTEPVQSSKRITFVDGNLHIADVQRRDAGTYQCEVRNRAGRRESQSAVLTVHQKPRFEITPSNQQVKVGEDVEFVCRVNGDPKPSILWRRENGHHIPEDRSVLRDDKSLRIFQVRRDDAGTYVCQAKNEAGSVDASAKLVVLSPPSFTITPSDTTVAEGEKAVFNCQANGSPRPYIRWVHNGEYFLFPDFRSPHLVGKPRVFVDHEGSLVVTSARKSDEGKYECRASHKTGMVRSSANLFVSDSNPPPIIVIELGPQNQTVLLGTTATLRCEAHLLGAAGLLEGLQQDSYGVSVSWSKNGFKFMADNDPRIVLLSQGTLQINDINFSDQGNYTCRAETTPVFTDQHQFYPTEWTASLHVSRATLHSTYQPSIVENLPRPPTAVDIVDVGDTWISLKCTVSALPVVPVFDDIQNDQPLNEFGLSIPSTQVVERTRVRIEYIGIDGDHGWIVAAEARPDETVKIAGLHPESGYRILARTVSPRGVGRPYVLPHTVYTKKRHRYVNFTNYPTDHINSVTFSAPKLTSLSTSEVELSGRVCGAANAIALLTGIRVRYRPVPLARCLLPDRPSVRGPADLCPNYVSPSFEDDLSYANEGITSLSEDYCSLQLLPEKTLDYSLLGGGGGGGGGGGQLPPSNQLEHFRFMELNLVDSAPFRMVLDNLNPFVCYEVEVDAYSEDRTLGRVYSQGSRASTVLTFDSTPSQAPQDVKTRWVGENYEVLEIVWSPPPAWSTNGFITGFSIRLLGKESEQRKTLRVGPKVTSYRVENLQPHVNYTLYMAAITCHGEGVRSEPHPIIASHFLTLMGRNASEFFSFGRTALGGGGGGGSGSDLIGGSTTLNAKLPATTILPADQSPQPLAPITGLYNHTWLIVCFVGIGITWLVIFIAVVVCRRQRRQRVKQRYPPNSGGTEDVAFRMKRGGADRNSKMGLLDSAKENGTTAQPIQHLHHHQQQPIMAPVGVLKHNSPRLQMGTGILTSPRAGMQHSTEEDGDASYEAPGGQVQSDNLKLASAGSIFLATGGTTSSSSQNSSLHKGAGEAHITSEGNVEGGHCVEAGDGGVQTGDASLHNDDPNSVSPYASTSLIEQLRRGSGRGTFPDVIPPPPRYPPPPVPPDSPPAIPGGGGVAYHQTTYTPDECHYAQSDLQKTEEPPFVGAYSTTLSGAYIPGPPPSYPQEQYWGNGAPGVMCYMQQPVVTLSGQNGALYMPHMMAKGLGAMQPSMPAAPTFMTQQRGPPSYHHPAPPITGDHQAMMLMMQQQQQSAHPISVLADDVVLPTSTLTHPNRSHHVPPLTSPIHADN</sequence>
<evidence type="ECO:0000256" key="11">
    <source>
        <dbReference type="ARBA" id="ARBA00023319"/>
    </source>
</evidence>
<dbReference type="CDD" id="cd00096">
    <property type="entry name" value="Ig"/>
    <property type="match status" value="1"/>
</dbReference>
<dbReference type="PANTHER" id="PTHR44170:SF6">
    <property type="entry name" value="CONTACTIN"/>
    <property type="match status" value="1"/>
</dbReference>
<evidence type="ECO:0000256" key="12">
    <source>
        <dbReference type="ARBA" id="ARBA00069893"/>
    </source>
</evidence>
<dbReference type="Pfam" id="PF07679">
    <property type="entry name" value="I-set"/>
    <property type="match status" value="2"/>
</dbReference>
<comment type="subcellular location">
    <subcellularLocation>
        <location evidence="2">Cell membrane</location>
    </subcellularLocation>
    <subcellularLocation>
        <location evidence="1">Membrane</location>
        <topology evidence="1">Single-pass membrane protein</topology>
    </subcellularLocation>
</comment>
<dbReference type="Gene3D" id="2.60.40.10">
    <property type="entry name" value="Immunoglobulins"/>
    <property type="match status" value="6"/>
</dbReference>
<dbReference type="SMART" id="SM00060">
    <property type="entry name" value="FN3"/>
    <property type="match status" value="3"/>
</dbReference>
<keyword evidence="4 14" id="KW-0812">Transmembrane</keyword>
<keyword evidence="10" id="KW-0325">Glycoprotein</keyword>
<evidence type="ECO:0000256" key="3">
    <source>
        <dbReference type="ARBA" id="ARBA00022475"/>
    </source>
</evidence>
<keyword evidence="8 14" id="KW-0472">Membrane</keyword>
<evidence type="ECO:0000256" key="1">
    <source>
        <dbReference type="ARBA" id="ARBA00004167"/>
    </source>
</evidence>
<dbReference type="PANTHER" id="PTHR44170">
    <property type="entry name" value="PROTEIN SIDEKICK"/>
    <property type="match status" value="1"/>
</dbReference>
<feature type="domain" description="Ig-like" evidence="15">
    <location>
        <begin position="1"/>
        <end position="86"/>
    </location>
</feature>
<evidence type="ECO:0000256" key="5">
    <source>
        <dbReference type="ARBA" id="ARBA00022729"/>
    </source>
</evidence>
<dbReference type="SMART" id="SM00409">
    <property type="entry name" value="IG"/>
    <property type="match status" value="5"/>
</dbReference>
<dbReference type="PROSITE" id="PS50853">
    <property type="entry name" value="FN3"/>
    <property type="match status" value="1"/>
</dbReference>
<evidence type="ECO:0000256" key="13">
    <source>
        <dbReference type="SAM" id="MobiDB-lite"/>
    </source>
</evidence>
<dbReference type="InterPro" id="IPR036179">
    <property type="entry name" value="Ig-like_dom_sf"/>
</dbReference>
<dbReference type="FunFam" id="2.60.40.10:FF:000008">
    <property type="entry name" value="roundabout homolog 2 isoform X2"/>
    <property type="match status" value="1"/>
</dbReference>
<dbReference type="CDD" id="cd00063">
    <property type="entry name" value="FN3"/>
    <property type="match status" value="1"/>
</dbReference>
<feature type="domain" description="Ig-like" evidence="15">
    <location>
        <begin position="91"/>
        <end position="177"/>
    </location>
</feature>
<proteinExistence type="predicted"/>
<dbReference type="WBParaSite" id="MCU_007038-RA">
    <property type="protein sequence ID" value="MCU_007038-RA"/>
    <property type="gene ID" value="MCU_007038"/>
</dbReference>
<evidence type="ECO:0000256" key="8">
    <source>
        <dbReference type="ARBA" id="ARBA00023136"/>
    </source>
</evidence>